<evidence type="ECO:0000259" key="2">
    <source>
        <dbReference type="Pfam" id="PF05183"/>
    </source>
</evidence>
<keyword evidence="1" id="KW-0808">Transferase</keyword>
<comment type="caution">
    <text evidence="3">The sequence shown here is derived from an EMBL/GenBank/DDBJ whole genome shotgun (WGS) entry which is preliminary data.</text>
</comment>
<protein>
    <recommendedName>
        <fullName evidence="1">RNA-dependent RNA polymerase</fullName>
        <ecNumber evidence="1">2.7.7.48</ecNumber>
    </recommendedName>
</protein>
<keyword evidence="1" id="KW-0548">Nucleotidyltransferase</keyword>
<accession>A0ABR1K051</accession>
<dbReference type="EC" id="2.7.7.48" evidence="1"/>
<keyword evidence="1" id="KW-0694">RNA-binding</keyword>
<comment type="catalytic activity">
    <reaction evidence="1">
        <text>RNA(n) + a ribonucleoside 5'-triphosphate = RNA(n+1) + diphosphate</text>
        <dbReference type="Rhea" id="RHEA:21248"/>
        <dbReference type="Rhea" id="RHEA-COMP:14527"/>
        <dbReference type="Rhea" id="RHEA-COMP:17342"/>
        <dbReference type="ChEBI" id="CHEBI:33019"/>
        <dbReference type="ChEBI" id="CHEBI:61557"/>
        <dbReference type="ChEBI" id="CHEBI:140395"/>
        <dbReference type="EC" id="2.7.7.48"/>
    </reaction>
</comment>
<comment type="similarity">
    <text evidence="1">Belongs to the RdRP family.</text>
</comment>
<dbReference type="Pfam" id="PF05183">
    <property type="entry name" value="RdRP"/>
    <property type="match status" value="1"/>
</dbReference>
<gene>
    <name evidence="3" type="ORF">VKT23_004517</name>
</gene>
<sequence length="1208" mass="138535">MEVHMCYLPPLINKWDLTRLLALVLHRDPFLQPAEDERFRYINFDVKLNESKAGGVRNDGTGLLTLPTESIGFKFLNYIREAPIKIGQKKVKFFRKGERSYPPKKTAFLLQRTPYISPDIEEKHAQKVLELQDSLRVDVVQFGIFFRRPSKVGEPLKSREYSIEWQRDYSRDSTAWLRFEYAHKLIRIELGNPMTDQTGASIAINFSSIQRVALGYDGCPYICFDTLTPPVFEQKEYNRALTGDEFQDTKKYKHRIGSLHPGHQQVSPYAQKLRILLYNESLVDSAEKFKRYCRTSELSDSIVLDCRGKPSYSIEAASHGFFTDKRLYKLRVEFEKMEWAVAFQLESLLHNCLLHTGELEALLPRVKKLLDEKFPEYVASLLRKYGEQLQTRPPSENAIKCFERILSQFSYFSLSLSPGNFFCSHVTFAPTRLILEGPYAIQSNRVIREYKGYEHHFIRVDFRDEDRLSYRWDRTVDGTTFVKYRVGETLKNGFELAGRHFEFLAYSSSALREHAVWFMNPFVHPEKGFVNAQTIRDGIGNFVGTKLLKQPSKYAARLAQAFTATDPSVQIDCTEWEEVPDIQFRSQVFTDGVGTISESLGNEIWDALCRDRDDRRQRSVQPSAYQIRFLGFKGVVAVDKELDKGKIRMRLRDSMKKFDGGRPEKADIEIARAFERPNMTYLNRPLVTILEDRHARKDAFLDLQRRAISEVLAMDNSINGCSQFLRAYSLGKSGFSLAWILEELEKLGCDFKHNRFGTSIDNAFFKELRNVARMDVLREIKHSARIPVPESYLLVGVADEGPVYRNAGHENVYILPEGHIYACVQQKPDEEPIWLEGACTISRSPVVHPGDVQRVHAIGKPPTGMLCLFGHLKNAVVLPSVGSHSLSSCLGGGDLDGDLYDVIMCPDLLPTRNAEPADYSSIGTREIDRDCTVEDICDFIVEYINSDVLGLLSDRLLVIADQSKEGIYDPSCEKLARLCSQAIDYPKQGIPVDLDTNPLPRPLIRCKPDWHAAEVVDPRHTDYYESNRVLGRLYREVALVQPEEISAESAQVSQTENTPPPMQDPISIVLRGKVQQLLSPYIDPNGKDKKIDQLFGKYVGELQYICATHTVSNTPGVRLLETEVVIGTILSKCTQRRWRKDRISRMRLNVGELVKDIKRQFQEDPSNSEEVKDRDGLLYMLERAWFCWDYSRRQRTREGQFAFGANQE</sequence>
<name>A0ABR1K051_9AGAR</name>
<dbReference type="InterPro" id="IPR007855">
    <property type="entry name" value="RDRP"/>
</dbReference>
<dbReference type="PANTHER" id="PTHR23079">
    <property type="entry name" value="RNA-DEPENDENT RNA POLYMERASE"/>
    <property type="match status" value="1"/>
</dbReference>
<dbReference type="EMBL" id="JBANRG010000004">
    <property type="protein sequence ID" value="KAK7467464.1"/>
    <property type="molecule type" value="Genomic_DNA"/>
</dbReference>
<dbReference type="PANTHER" id="PTHR23079:SF55">
    <property type="entry name" value="RNA-DIRECTED RNA POLYMERASE"/>
    <property type="match status" value="1"/>
</dbReference>
<keyword evidence="1" id="KW-0696">RNA-directed RNA polymerase</keyword>
<reference evidence="3 4" key="1">
    <citation type="submission" date="2024-01" db="EMBL/GenBank/DDBJ databases">
        <title>A draft genome for the cacao thread blight pathogen Marasmiellus scandens.</title>
        <authorList>
            <person name="Baruah I.K."/>
            <person name="Leung J."/>
            <person name="Bukari Y."/>
            <person name="Amoako-Attah I."/>
            <person name="Meinhardt L.W."/>
            <person name="Bailey B.A."/>
            <person name="Cohen S.P."/>
        </authorList>
    </citation>
    <scope>NUCLEOTIDE SEQUENCE [LARGE SCALE GENOMIC DNA]</scope>
    <source>
        <strain evidence="3 4">GH-19</strain>
    </source>
</reference>
<proteinExistence type="inferred from homology"/>
<organism evidence="3 4">
    <name type="scientific">Marasmiellus scandens</name>
    <dbReference type="NCBI Taxonomy" id="2682957"/>
    <lineage>
        <taxon>Eukaryota</taxon>
        <taxon>Fungi</taxon>
        <taxon>Dikarya</taxon>
        <taxon>Basidiomycota</taxon>
        <taxon>Agaricomycotina</taxon>
        <taxon>Agaricomycetes</taxon>
        <taxon>Agaricomycetidae</taxon>
        <taxon>Agaricales</taxon>
        <taxon>Marasmiineae</taxon>
        <taxon>Omphalotaceae</taxon>
        <taxon>Marasmiellus</taxon>
    </lineage>
</organism>
<evidence type="ECO:0000256" key="1">
    <source>
        <dbReference type="RuleBase" id="RU363098"/>
    </source>
</evidence>
<evidence type="ECO:0000313" key="4">
    <source>
        <dbReference type="Proteomes" id="UP001498398"/>
    </source>
</evidence>
<dbReference type="InterPro" id="IPR057596">
    <property type="entry name" value="RDRP_core"/>
</dbReference>
<feature type="domain" description="RDRP core" evidence="2">
    <location>
        <begin position="429"/>
        <end position="1037"/>
    </location>
</feature>
<dbReference type="Proteomes" id="UP001498398">
    <property type="component" value="Unassembled WGS sequence"/>
</dbReference>
<evidence type="ECO:0000313" key="3">
    <source>
        <dbReference type="EMBL" id="KAK7467464.1"/>
    </source>
</evidence>
<keyword evidence="4" id="KW-1185">Reference proteome</keyword>